<dbReference type="PANTHER" id="PTHR12029">
    <property type="entry name" value="RNA METHYLTRANSFERASE"/>
    <property type="match status" value="1"/>
</dbReference>
<dbReference type="EMBL" id="BEZZ01000370">
    <property type="protein sequence ID" value="GCC31526.1"/>
    <property type="molecule type" value="Genomic_DNA"/>
</dbReference>
<dbReference type="InterPro" id="IPR045330">
    <property type="entry name" value="TRM3/TARBP1"/>
</dbReference>
<dbReference type="InterPro" id="IPR016024">
    <property type="entry name" value="ARM-type_fold"/>
</dbReference>
<organism evidence="1 2">
    <name type="scientific">Chiloscyllium punctatum</name>
    <name type="common">Brownbanded bambooshark</name>
    <name type="synonym">Hemiscyllium punctatum</name>
    <dbReference type="NCBI Taxonomy" id="137246"/>
    <lineage>
        <taxon>Eukaryota</taxon>
        <taxon>Metazoa</taxon>
        <taxon>Chordata</taxon>
        <taxon>Craniata</taxon>
        <taxon>Vertebrata</taxon>
        <taxon>Chondrichthyes</taxon>
        <taxon>Elasmobranchii</taxon>
        <taxon>Galeomorphii</taxon>
        <taxon>Galeoidea</taxon>
        <taxon>Orectolobiformes</taxon>
        <taxon>Hemiscylliidae</taxon>
        <taxon>Chiloscyllium</taxon>
    </lineage>
</organism>
<comment type="caution">
    <text evidence="1">The sequence shown here is derived from an EMBL/GenBank/DDBJ whole genome shotgun (WGS) entry which is preliminary data.</text>
</comment>
<evidence type="ECO:0000313" key="1">
    <source>
        <dbReference type="EMBL" id="GCC31526.1"/>
    </source>
</evidence>
<name>A0A401SMD3_CHIPU</name>
<proteinExistence type="predicted"/>
<feature type="non-terminal residue" evidence="1">
    <location>
        <position position="1"/>
    </location>
</feature>
<keyword evidence="2" id="KW-1185">Reference proteome</keyword>
<dbReference type="Proteomes" id="UP000287033">
    <property type="component" value="Unassembled WGS sequence"/>
</dbReference>
<gene>
    <name evidence="1" type="ORF">chiPu_0009985</name>
</gene>
<dbReference type="OMA" id="ANIPRCK"/>
<reference evidence="1 2" key="1">
    <citation type="journal article" date="2018" name="Nat. Ecol. Evol.">
        <title>Shark genomes provide insights into elasmobranch evolution and the origin of vertebrates.</title>
        <authorList>
            <person name="Hara Y"/>
            <person name="Yamaguchi K"/>
            <person name="Onimaru K"/>
            <person name="Kadota M"/>
            <person name="Koyanagi M"/>
            <person name="Keeley SD"/>
            <person name="Tatsumi K"/>
            <person name="Tanaka K"/>
            <person name="Motone F"/>
            <person name="Kageyama Y"/>
            <person name="Nozu R"/>
            <person name="Adachi N"/>
            <person name="Nishimura O"/>
            <person name="Nakagawa R"/>
            <person name="Tanegashima C"/>
            <person name="Kiyatake I"/>
            <person name="Matsumoto R"/>
            <person name="Murakumo K"/>
            <person name="Nishida K"/>
            <person name="Terakita A"/>
            <person name="Kuratani S"/>
            <person name="Sato K"/>
            <person name="Hyodo S Kuraku.S."/>
        </authorList>
    </citation>
    <scope>NUCLEOTIDE SEQUENCE [LARGE SCALE GENOMIC DNA]</scope>
</reference>
<dbReference type="GO" id="GO:0016423">
    <property type="term" value="F:tRNA (guanine) methyltransferase activity"/>
    <property type="evidence" value="ECO:0007669"/>
    <property type="project" value="TreeGrafter"/>
</dbReference>
<dbReference type="GO" id="GO:0030488">
    <property type="term" value="P:tRNA methylation"/>
    <property type="evidence" value="ECO:0007669"/>
    <property type="project" value="TreeGrafter"/>
</dbReference>
<dbReference type="OrthoDB" id="241340at2759"/>
<accession>A0A401SMD3</accession>
<dbReference type="PANTHER" id="PTHR12029:SF11">
    <property type="entry name" value="METHYLTRANSFERASE TARBP1-RELATED"/>
    <property type="match status" value="1"/>
</dbReference>
<sequence length="1009" mass="115535">FQLWENYILIMETLEENQVHVIRPILPRLKSLMDATVSNDQDRSLFHTSWLLCAYKRMFESENKTAMKESLFQFLDLSVTKYPFRTQDLCEFICGPVMDALSESTFYSRSPEQILGSRPILAEKLQTCLVNFVENVAEEFQGDFLMKLIKSMAAKHWCAIPILFISQALVHIPTRKTWGVEGLHAVREVMCCTMTNHQVLLREAAQCYLLQTAMHLTNVERVTLSDISNFLAFIRTEEALSRGTKLWMELCKWLHNNDRNFRPEEGAAELHLERSALSFYVQNLVEQYLKVPVTEGENASLMPDWFEAQLVARMILLAADVEGQYDTPGDQKALDCFLQPLLNALKKLTTHAYLPVLKADKSLQLLLKLMEMSVPKCHIKPEDRILNALRDCLMSSVEQVLEYTLRRLTSELKTVLDLDRCHLYLAVMSEIVKALSVVGWERGSCIWSYICSLTQASIQHLQISSDDEVLKLGQQIQMVVARASLAWICKINAQYPDLQLDSLNAVKTLVKSVLTGPFNKNLEKPFFSKQDNGPSEDVFSAEGWGKVSTQYIHDHWTCIYFILNKLEQPSETVANKSSLPAVKNPALILHACVEALNIVRSDQVLPILQCMKILVPKLYRSEESLCVKSLDLAWKVVVDLNSNQLHFWPTLNVYIKIAFHPQLLSITGECGIGIKVKEITNKLLEISQTKTGVFNVLITHCCQTWLPAVSPADGFQEDYFTSAENHIGLFLEACLFGPVFRKDQRLIQDVHTHVELLGDESAANTDTEWRNRDDQSVRIWAINFLCHLNGSNSLHRKFMENVFSKLLEKDEELRNTKGRYYVNSMLHRLKNRIWQTLLVLLPQMDQVFLSSISEIVYQSGLSDNQASVKYLIEWFIILMLQKCPEFIDSFWQCFSYNPENTKTSICTFLAVLVHIKVILKNISKKDQHLKKALGVVLPWCLNHNFSVRLYALLALQHVWEACLQSKVEDKELQYLAPIVESCLEQAGNKQTAGLECWKELAENSGPFLF</sequence>
<dbReference type="AlphaFoldDB" id="A0A401SMD3"/>
<dbReference type="SUPFAM" id="SSF48371">
    <property type="entry name" value="ARM repeat"/>
    <property type="match status" value="1"/>
</dbReference>
<dbReference type="STRING" id="137246.A0A401SMD3"/>
<evidence type="ECO:0000313" key="2">
    <source>
        <dbReference type="Proteomes" id="UP000287033"/>
    </source>
</evidence>
<protein>
    <submittedName>
        <fullName evidence="1">Uncharacterized protein</fullName>
    </submittedName>
</protein>